<dbReference type="GO" id="GO:0004577">
    <property type="term" value="F:N-acetylglucosaminyldiphosphodolichol N-acetylglucosaminyltransferase activity"/>
    <property type="evidence" value="ECO:0007669"/>
    <property type="project" value="TreeGrafter"/>
</dbReference>
<dbReference type="RefSeq" id="WP_234615413.1">
    <property type="nucleotide sequence ID" value="NZ_CP098806.1"/>
</dbReference>
<organism evidence="6 7">
    <name type="scientific">Dyadobacter fanqingshengii</name>
    <dbReference type="NCBI Taxonomy" id="2906443"/>
    <lineage>
        <taxon>Bacteria</taxon>
        <taxon>Pseudomonadati</taxon>
        <taxon>Bacteroidota</taxon>
        <taxon>Cytophagia</taxon>
        <taxon>Cytophagales</taxon>
        <taxon>Spirosomataceae</taxon>
        <taxon>Dyadobacter</taxon>
    </lineage>
</organism>
<dbReference type="EMBL" id="JAJTTA010000004">
    <property type="protein sequence ID" value="MCF0042562.1"/>
    <property type="molecule type" value="Genomic_DNA"/>
</dbReference>
<keyword evidence="7" id="KW-1185">Reference proteome</keyword>
<keyword evidence="2" id="KW-0812">Transmembrane</keyword>
<dbReference type="Pfam" id="PF08660">
    <property type="entry name" value="Alg14"/>
    <property type="match status" value="1"/>
</dbReference>
<dbReference type="Gene3D" id="3.40.50.2000">
    <property type="entry name" value="Glycogen Phosphorylase B"/>
    <property type="match status" value="1"/>
</dbReference>
<dbReference type="PANTHER" id="PTHR12154">
    <property type="entry name" value="GLYCOSYL TRANSFERASE-RELATED"/>
    <property type="match status" value="1"/>
</dbReference>
<comment type="caution">
    <text evidence="6">The sequence shown here is derived from an EMBL/GenBank/DDBJ whole genome shotgun (WGS) entry which is preliminary data.</text>
</comment>
<evidence type="ECO:0000256" key="4">
    <source>
        <dbReference type="ARBA" id="ARBA00022989"/>
    </source>
</evidence>
<dbReference type="PANTHER" id="PTHR12154:SF4">
    <property type="entry name" value="UDP-N-ACETYLGLUCOSAMINE TRANSFERASE SUBUNIT ALG14 HOMOLOG"/>
    <property type="match status" value="1"/>
</dbReference>
<evidence type="ECO:0000256" key="3">
    <source>
        <dbReference type="ARBA" id="ARBA00022824"/>
    </source>
</evidence>
<dbReference type="SUPFAM" id="SSF53756">
    <property type="entry name" value="UDP-Glycosyltransferase/glycogen phosphorylase"/>
    <property type="match status" value="1"/>
</dbReference>
<dbReference type="Proteomes" id="UP001139700">
    <property type="component" value="Unassembled WGS sequence"/>
</dbReference>
<reference evidence="6" key="1">
    <citation type="submission" date="2021-12" db="EMBL/GenBank/DDBJ databases">
        <title>Novel species in genus Dyadobacter.</title>
        <authorList>
            <person name="Ma C."/>
        </authorList>
    </citation>
    <scope>NUCLEOTIDE SEQUENCE</scope>
    <source>
        <strain evidence="6">CY399</strain>
    </source>
</reference>
<gene>
    <name evidence="6" type="ORF">LXM24_20845</name>
</gene>
<evidence type="ECO:0000256" key="1">
    <source>
        <dbReference type="ARBA" id="ARBA00004389"/>
    </source>
</evidence>
<name>A0A9X1TI87_9BACT</name>
<proteinExistence type="predicted"/>
<dbReference type="InterPro" id="IPR013969">
    <property type="entry name" value="Oligosacch_biosynth_Alg14"/>
</dbReference>
<comment type="subcellular location">
    <subcellularLocation>
        <location evidence="1">Endoplasmic reticulum membrane</location>
        <topology evidence="1">Single-pass membrane protein</topology>
    </subcellularLocation>
</comment>
<sequence length="147" mass="16061">MKILAIASAGGHWVQLLRLKPAFEGHELIYASTKKSFADTVKGYQFYDIPDASRWNKFKLIYSLLCVFKLIFSLRPNIIITTGAAPGLMGIIAGKMIGAKTVWVDSIANVENLSMSGKIAASIADKSYTQWPDLSNSKVTFSGNVLS</sequence>
<dbReference type="AlphaFoldDB" id="A0A9X1TI87"/>
<evidence type="ECO:0000313" key="6">
    <source>
        <dbReference type="EMBL" id="MCF0042562.1"/>
    </source>
</evidence>
<accession>A0A9X1TI87</accession>
<evidence type="ECO:0000313" key="7">
    <source>
        <dbReference type="Proteomes" id="UP001139700"/>
    </source>
</evidence>
<keyword evidence="3" id="KW-0256">Endoplasmic reticulum</keyword>
<evidence type="ECO:0000256" key="2">
    <source>
        <dbReference type="ARBA" id="ARBA00022692"/>
    </source>
</evidence>
<evidence type="ECO:0000256" key="5">
    <source>
        <dbReference type="ARBA" id="ARBA00023136"/>
    </source>
</evidence>
<dbReference type="GO" id="GO:0006488">
    <property type="term" value="P:dolichol-linked oligosaccharide biosynthetic process"/>
    <property type="evidence" value="ECO:0007669"/>
    <property type="project" value="InterPro"/>
</dbReference>
<protein>
    <submittedName>
        <fullName evidence="6">Oligosaccharide biosynthesis protein Alg14</fullName>
    </submittedName>
</protein>
<keyword evidence="4" id="KW-1133">Transmembrane helix</keyword>
<keyword evidence="5" id="KW-0472">Membrane</keyword>